<dbReference type="GO" id="GO:0005524">
    <property type="term" value="F:ATP binding"/>
    <property type="evidence" value="ECO:0007669"/>
    <property type="project" value="UniProtKB-KW"/>
</dbReference>
<dbReference type="Pfam" id="PF02223">
    <property type="entry name" value="Thymidylate_kin"/>
    <property type="match status" value="1"/>
</dbReference>
<dbReference type="GO" id="GO:0006235">
    <property type="term" value="P:dTTP biosynthetic process"/>
    <property type="evidence" value="ECO:0007669"/>
    <property type="project" value="TreeGrafter"/>
</dbReference>
<protein>
    <recommendedName>
        <fullName evidence="2">Thymidylate kinase</fullName>
    </recommendedName>
</protein>
<keyword evidence="6" id="KW-0808">Transferase</keyword>
<evidence type="ECO:0000313" key="6">
    <source>
        <dbReference type="EMBL" id="HIU43919.1"/>
    </source>
</evidence>
<keyword evidence="6" id="KW-0418">Kinase</keyword>
<keyword evidence="3" id="KW-0547">Nucleotide-binding</keyword>
<dbReference type="SUPFAM" id="SSF52540">
    <property type="entry name" value="P-loop containing nucleoside triphosphate hydrolases"/>
    <property type="match status" value="1"/>
</dbReference>
<gene>
    <name evidence="6" type="ORF">IAB67_06450</name>
</gene>
<sequence length="226" mass="25561">MRVAGKLFVIEGTDGSGKSTQFQLLCKALTKRGVRHRAITFPRYNEESSVPVRLYLSGRLGTHPDDVGPYAASSFFAIDRYISYKTDWMRDYLAGVPILCDRYTTSNAVHQAAKLSGQERDRYLDWLFDYEYRLLGLPAPTKVLFLDMPSELALELLRRRQGEAGDIHEKDHDYLSRCRESALYVCRSCGWTAIPCAAQGRPLTPEQISAQIVEQISCLLSGQTEQ</sequence>
<comment type="similarity">
    <text evidence="1">Belongs to the thymidylate kinase family.</text>
</comment>
<dbReference type="PANTHER" id="PTHR10344">
    <property type="entry name" value="THYMIDYLATE KINASE"/>
    <property type="match status" value="1"/>
</dbReference>
<reference evidence="6" key="1">
    <citation type="submission" date="2020-10" db="EMBL/GenBank/DDBJ databases">
        <authorList>
            <person name="Gilroy R."/>
        </authorList>
    </citation>
    <scope>NUCLEOTIDE SEQUENCE</scope>
    <source>
        <strain evidence="6">CHK191-8634</strain>
    </source>
</reference>
<accession>A0A9D1IXH3</accession>
<reference evidence="6" key="2">
    <citation type="journal article" date="2021" name="PeerJ">
        <title>Extensive microbial diversity within the chicken gut microbiome revealed by metagenomics and culture.</title>
        <authorList>
            <person name="Gilroy R."/>
            <person name="Ravi A."/>
            <person name="Getino M."/>
            <person name="Pursley I."/>
            <person name="Horton D.L."/>
            <person name="Alikhan N.F."/>
            <person name="Baker D."/>
            <person name="Gharbi K."/>
            <person name="Hall N."/>
            <person name="Watson M."/>
            <person name="Adriaenssens E.M."/>
            <person name="Foster-Nyarko E."/>
            <person name="Jarju S."/>
            <person name="Secka A."/>
            <person name="Antonio M."/>
            <person name="Oren A."/>
            <person name="Chaudhuri R.R."/>
            <person name="La Ragione R."/>
            <person name="Hildebrand F."/>
            <person name="Pallen M.J."/>
        </authorList>
    </citation>
    <scope>NUCLEOTIDE SEQUENCE</scope>
    <source>
        <strain evidence="6">CHK191-8634</strain>
    </source>
</reference>
<organism evidence="6 7">
    <name type="scientific">Candidatus Ventrousia excrementavium</name>
    <dbReference type="NCBI Taxonomy" id="2840961"/>
    <lineage>
        <taxon>Bacteria</taxon>
        <taxon>Bacillati</taxon>
        <taxon>Bacillota</taxon>
        <taxon>Clostridia</taxon>
        <taxon>Eubacteriales</taxon>
        <taxon>Clostridiaceae</taxon>
        <taxon>Clostridiaceae incertae sedis</taxon>
        <taxon>Candidatus Ventrousia</taxon>
    </lineage>
</organism>
<feature type="domain" description="Thymidylate kinase-like" evidence="5">
    <location>
        <begin position="10"/>
        <end position="191"/>
    </location>
</feature>
<evidence type="ECO:0000256" key="3">
    <source>
        <dbReference type="ARBA" id="ARBA00022741"/>
    </source>
</evidence>
<evidence type="ECO:0000259" key="5">
    <source>
        <dbReference type="Pfam" id="PF02223"/>
    </source>
</evidence>
<proteinExistence type="inferred from homology"/>
<dbReference type="InterPro" id="IPR039430">
    <property type="entry name" value="Thymidylate_kin-like_dom"/>
</dbReference>
<dbReference type="AlphaFoldDB" id="A0A9D1IXH3"/>
<dbReference type="Proteomes" id="UP000824073">
    <property type="component" value="Unassembled WGS sequence"/>
</dbReference>
<evidence type="ECO:0000256" key="1">
    <source>
        <dbReference type="ARBA" id="ARBA00009776"/>
    </source>
</evidence>
<dbReference type="GO" id="GO:0004798">
    <property type="term" value="F:dTMP kinase activity"/>
    <property type="evidence" value="ECO:0007669"/>
    <property type="project" value="TreeGrafter"/>
</dbReference>
<dbReference type="EMBL" id="DVMR01000051">
    <property type="protein sequence ID" value="HIU43919.1"/>
    <property type="molecule type" value="Genomic_DNA"/>
</dbReference>
<evidence type="ECO:0000256" key="2">
    <source>
        <dbReference type="ARBA" id="ARBA00017144"/>
    </source>
</evidence>
<dbReference type="GO" id="GO:0006233">
    <property type="term" value="P:dTDP biosynthetic process"/>
    <property type="evidence" value="ECO:0007669"/>
    <property type="project" value="TreeGrafter"/>
</dbReference>
<dbReference type="GO" id="GO:0005829">
    <property type="term" value="C:cytosol"/>
    <property type="evidence" value="ECO:0007669"/>
    <property type="project" value="TreeGrafter"/>
</dbReference>
<evidence type="ECO:0000256" key="4">
    <source>
        <dbReference type="ARBA" id="ARBA00022840"/>
    </source>
</evidence>
<keyword evidence="4" id="KW-0067">ATP-binding</keyword>
<name>A0A9D1IXH3_9CLOT</name>
<evidence type="ECO:0000313" key="7">
    <source>
        <dbReference type="Proteomes" id="UP000824073"/>
    </source>
</evidence>
<dbReference type="InterPro" id="IPR027417">
    <property type="entry name" value="P-loop_NTPase"/>
</dbReference>
<comment type="caution">
    <text evidence="6">The sequence shown here is derived from an EMBL/GenBank/DDBJ whole genome shotgun (WGS) entry which is preliminary data.</text>
</comment>
<dbReference type="GO" id="GO:0006227">
    <property type="term" value="P:dUDP biosynthetic process"/>
    <property type="evidence" value="ECO:0007669"/>
    <property type="project" value="TreeGrafter"/>
</dbReference>
<dbReference type="Gene3D" id="3.40.50.300">
    <property type="entry name" value="P-loop containing nucleotide triphosphate hydrolases"/>
    <property type="match status" value="1"/>
</dbReference>
<dbReference type="PANTHER" id="PTHR10344:SF4">
    <property type="entry name" value="UMP-CMP KINASE 2, MITOCHONDRIAL"/>
    <property type="match status" value="1"/>
</dbReference>